<accession>A0A6P8DSF6</accession>
<keyword evidence="1" id="KW-0479">Metal-binding</keyword>
<dbReference type="PANTHER" id="PTHR31973:SF187">
    <property type="entry name" value="MUTATOR TRANSPOSASE MUDRA PROTEIN"/>
    <property type="match status" value="1"/>
</dbReference>
<organism evidence="7 8">
    <name type="scientific">Punica granatum</name>
    <name type="common">Pomegranate</name>
    <dbReference type="NCBI Taxonomy" id="22663"/>
    <lineage>
        <taxon>Eukaryota</taxon>
        <taxon>Viridiplantae</taxon>
        <taxon>Streptophyta</taxon>
        <taxon>Embryophyta</taxon>
        <taxon>Tracheophyta</taxon>
        <taxon>Spermatophyta</taxon>
        <taxon>Magnoliopsida</taxon>
        <taxon>eudicotyledons</taxon>
        <taxon>Gunneridae</taxon>
        <taxon>Pentapetalae</taxon>
        <taxon>rosids</taxon>
        <taxon>malvids</taxon>
        <taxon>Myrtales</taxon>
        <taxon>Lythraceae</taxon>
        <taxon>Punica</taxon>
    </lineage>
</organism>
<name>A0A6P8DSF6_PUNGR</name>
<feature type="compositionally biased region" description="Basic residues" evidence="5">
    <location>
        <begin position="211"/>
        <end position="222"/>
    </location>
</feature>
<sequence length="390" mass="44770">MVGFQRVLAEMRALSNEGTDDFLKIDPTKFCRAFITEIPKSDAVDNNICECFNSYILHARGKPIIDMLEDIRTAIMQRMAEKRDLFVCSTDALCPRIRLIVEENKERSRSCLPTHAGDWKFQVKEFGNTYVVDLPAKTCSCRKWNITDISCPHAVSCIRYVRKDIDDYVSEWLKRDVHSLAYKHLMLPLNGKNLWEMPQGDPIFPPMVKKQLGRPKKNRKKHIGEQEPEGDQVSRKGQEMRCSICHEYGHNRRTCKKNNNQPTDGKSCEVRQVDESQQVEMQSHVNEVSVSQQVQMQRQVEVQHPHAPASTSHQSITREVQESGTSTRAQDIRPKLQIWRKERGESSSKKKRSATKVDPSVDALIRRELSLAFKGIGVLTGESGMTYIRK</sequence>
<evidence type="ECO:0000256" key="4">
    <source>
        <dbReference type="PROSITE-ProRule" id="PRU00325"/>
    </source>
</evidence>
<proteinExistence type="predicted"/>
<feature type="region of interest" description="Disordered" evidence="5">
    <location>
        <begin position="252"/>
        <end position="271"/>
    </location>
</feature>
<feature type="domain" description="SWIM-type" evidence="6">
    <location>
        <begin position="130"/>
        <end position="162"/>
    </location>
</feature>
<dbReference type="Proteomes" id="UP000515151">
    <property type="component" value="Chromosome 1"/>
</dbReference>
<dbReference type="PROSITE" id="PS50966">
    <property type="entry name" value="ZF_SWIM"/>
    <property type="match status" value="1"/>
</dbReference>
<dbReference type="PANTHER" id="PTHR31973">
    <property type="entry name" value="POLYPROTEIN, PUTATIVE-RELATED"/>
    <property type="match status" value="1"/>
</dbReference>
<feature type="compositionally biased region" description="Basic and acidic residues" evidence="5">
    <location>
        <begin position="330"/>
        <end position="348"/>
    </location>
</feature>
<dbReference type="RefSeq" id="XP_031395013.1">
    <property type="nucleotide sequence ID" value="XM_031539153.1"/>
</dbReference>
<keyword evidence="2 4" id="KW-0863">Zinc-finger</keyword>
<evidence type="ECO:0000313" key="8">
    <source>
        <dbReference type="RefSeq" id="XP_031395013.1"/>
    </source>
</evidence>
<protein>
    <submittedName>
        <fullName evidence="8">Uncharacterized protein LOC116206318</fullName>
    </submittedName>
</protein>
<dbReference type="OrthoDB" id="1937322at2759"/>
<feature type="compositionally biased region" description="Polar residues" evidence="5">
    <location>
        <begin position="309"/>
        <end position="329"/>
    </location>
</feature>
<evidence type="ECO:0000256" key="2">
    <source>
        <dbReference type="ARBA" id="ARBA00022771"/>
    </source>
</evidence>
<reference evidence="8" key="2">
    <citation type="submission" date="2025-08" db="UniProtKB">
        <authorList>
            <consortium name="RefSeq"/>
        </authorList>
    </citation>
    <scope>IDENTIFICATION</scope>
    <source>
        <tissue evidence="8">Leaf</tissue>
    </source>
</reference>
<evidence type="ECO:0000256" key="3">
    <source>
        <dbReference type="ARBA" id="ARBA00022833"/>
    </source>
</evidence>
<feature type="region of interest" description="Disordered" evidence="5">
    <location>
        <begin position="298"/>
        <end position="358"/>
    </location>
</feature>
<keyword evidence="7" id="KW-1185">Reference proteome</keyword>
<keyword evidence="3" id="KW-0862">Zinc</keyword>
<evidence type="ECO:0000259" key="6">
    <source>
        <dbReference type="PROSITE" id="PS50966"/>
    </source>
</evidence>
<evidence type="ECO:0000256" key="1">
    <source>
        <dbReference type="ARBA" id="ARBA00022723"/>
    </source>
</evidence>
<dbReference type="AlphaFoldDB" id="A0A6P8DSF6"/>
<dbReference type="SMART" id="SM00575">
    <property type="entry name" value="ZnF_PMZ"/>
    <property type="match status" value="1"/>
</dbReference>
<reference evidence="7" key="1">
    <citation type="journal article" date="2020" name="Plant Biotechnol. J.">
        <title>The pomegranate (Punica granatum L.) draft genome dissects genetic divergence between soft- and hard-seeded cultivars.</title>
        <authorList>
            <person name="Luo X."/>
            <person name="Li H."/>
            <person name="Wu Z."/>
            <person name="Yao W."/>
            <person name="Zhao P."/>
            <person name="Cao D."/>
            <person name="Yu H."/>
            <person name="Li K."/>
            <person name="Poudel K."/>
            <person name="Zhao D."/>
            <person name="Zhang F."/>
            <person name="Xia X."/>
            <person name="Chen L."/>
            <person name="Wang Q."/>
            <person name="Jing D."/>
            <person name="Cao S."/>
        </authorList>
    </citation>
    <scope>NUCLEOTIDE SEQUENCE [LARGE SCALE GENOMIC DNA]</scope>
    <source>
        <strain evidence="7">cv. Tunisia</strain>
    </source>
</reference>
<dbReference type="InterPro" id="IPR006564">
    <property type="entry name" value="Znf_PMZ"/>
</dbReference>
<dbReference type="InterPro" id="IPR007527">
    <property type="entry name" value="Znf_SWIM"/>
</dbReference>
<dbReference type="GO" id="GO:0008270">
    <property type="term" value="F:zinc ion binding"/>
    <property type="evidence" value="ECO:0007669"/>
    <property type="project" value="UniProtKB-KW"/>
</dbReference>
<gene>
    <name evidence="8" type="primary">LOC116206318</name>
</gene>
<feature type="region of interest" description="Disordered" evidence="5">
    <location>
        <begin position="209"/>
        <end position="238"/>
    </location>
</feature>
<evidence type="ECO:0000313" key="7">
    <source>
        <dbReference type="Proteomes" id="UP000515151"/>
    </source>
</evidence>
<dbReference type="GeneID" id="116206318"/>
<evidence type="ECO:0000256" key="5">
    <source>
        <dbReference type="SAM" id="MobiDB-lite"/>
    </source>
</evidence>